<evidence type="ECO:0008006" key="4">
    <source>
        <dbReference type="Google" id="ProtNLM"/>
    </source>
</evidence>
<accession>A0A4R9GR86</accession>
<keyword evidence="1" id="KW-0472">Membrane</keyword>
<sequence length="153" mass="16631">MTTKTSINFPRVLLGGILAGLIFFVVAGIVNGGILKNDFEGWMQRTSGVIHPLPQSDSLLLWALMCFLQGVVGVWIYAGIRPRFGAGHKTALIAALVLWIASKFSVSIDFIALGIFPYRILVGQLIGSFVSTFLGIFVGAWFYKEESHAGHTS</sequence>
<dbReference type="OrthoDB" id="327484at2"/>
<dbReference type="Proteomes" id="UP000297855">
    <property type="component" value="Unassembled WGS sequence"/>
</dbReference>
<keyword evidence="1" id="KW-1133">Transmembrane helix</keyword>
<dbReference type="EMBL" id="RQEV01000007">
    <property type="protein sequence ID" value="TGK20059.1"/>
    <property type="molecule type" value="Genomic_DNA"/>
</dbReference>
<dbReference type="RefSeq" id="WP_135812725.1">
    <property type="nucleotide sequence ID" value="NZ_RQEV01000007.1"/>
</dbReference>
<feature type="transmembrane region" description="Helical" evidence="1">
    <location>
        <begin position="122"/>
        <end position="143"/>
    </location>
</feature>
<evidence type="ECO:0000313" key="3">
    <source>
        <dbReference type="Proteomes" id="UP000297855"/>
    </source>
</evidence>
<reference evidence="2" key="1">
    <citation type="journal article" date="2019" name="PLoS Negl. Trop. Dis.">
        <title>Revisiting the worldwide diversity of Leptospira species in the environment.</title>
        <authorList>
            <person name="Vincent A.T."/>
            <person name="Schiettekatte O."/>
            <person name="Bourhy P."/>
            <person name="Veyrier F.J."/>
            <person name="Picardeau M."/>
        </authorList>
    </citation>
    <scope>NUCLEOTIDE SEQUENCE [LARGE SCALE GENOMIC DNA]</scope>
    <source>
        <strain evidence="2">SCS5</strain>
    </source>
</reference>
<organism evidence="2 3">
    <name type="scientific">Leptospira fluminis</name>
    <dbReference type="NCBI Taxonomy" id="2484979"/>
    <lineage>
        <taxon>Bacteria</taxon>
        <taxon>Pseudomonadati</taxon>
        <taxon>Spirochaetota</taxon>
        <taxon>Spirochaetia</taxon>
        <taxon>Leptospirales</taxon>
        <taxon>Leptospiraceae</taxon>
        <taxon>Leptospira</taxon>
    </lineage>
</organism>
<keyword evidence="3" id="KW-1185">Reference proteome</keyword>
<dbReference type="AlphaFoldDB" id="A0A4R9GR86"/>
<feature type="transmembrane region" description="Helical" evidence="1">
    <location>
        <begin position="12"/>
        <end position="35"/>
    </location>
</feature>
<feature type="transmembrane region" description="Helical" evidence="1">
    <location>
        <begin position="59"/>
        <end position="80"/>
    </location>
</feature>
<protein>
    <recommendedName>
        <fullName evidence="4">DUF1761 domain-containing protein</fullName>
    </recommendedName>
</protein>
<gene>
    <name evidence="2" type="ORF">EHO61_05990</name>
</gene>
<feature type="transmembrane region" description="Helical" evidence="1">
    <location>
        <begin position="92"/>
        <end position="116"/>
    </location>
</feature>
<keyword evidence="1" id="KW-0812">Transmembrane</keyword>
<proteinExistence type="predicted"/>
<evidence type="ECO:0000313" key="2">
    <source>
        <dbReference type="EMBL" id="TGK20059.1"/>
    </source>
</evidence>
<evidence type="ECO:0000256" key="1">
    <source>
        <dbReference type="SAM" id="Phobius"/>
    </source>
</evidence>
<comment type="caution">
    <text evidence="2">The sequence shown here is derived from an EMBL/GenBank/DDBJ whole genome shotgun (WGS) entry which is preliminary data.</text>
</comment>
<name>A0A4R9GR86_9LEPT</name>